<keyword evidence="2 6" id="KW-0698">rRNA processing</keyword>
<keyword evidence="4 6" id="KW-0808">Transferase</keyword>
<feature type="binding site" evidence="6">
    <location>
        <position position="94"/>
    </location>
    <ligand>
        <name>S-adenosyl-L-methionine</name>
        <dbReference type="ChEBI" id="CHEBI:59789"/>
    </ligand>
</feature>
<dbReference type="InterPro" id="IPR023397">
    <property type="entry name" value="SAM-dep_MeTrfase_MraW_recog"/>
</dbReference>
<dbReference type="InterPro" id="IPR002903">
    <property type="entry name" value="RsmH"/>
</dbReference>
<evidence type="ECO:0000313" key="9">
    <source>
        <dbReference type="Proteomes" id="UP000034119"/>
    </source>
</evidence>
<dbReference type="EMBL" id="LCPW01000011">
    <property type="protein sequence ID" value="KKW05695.1"/>
    <property type="molecule type" value="Genomic_DNA"/>
</dbReference>
<dbReference type="InterPro" id="IPR029063">
    <property type="entry name" value="SAM-dependent_MTases_sf"/>
</dbReference>
<dbReference type="EC" id="2.1.1.199" evidence="6"/>
<dbReference type="HAMAP" id="MF_01007">
    <property type="entry name" value="16SrRNA_methyltr_H"/>
    <property type="match status" value="1"/>
</dbReference>
<comment type="caution">
    <text evidence="8">The sequence shown here is derived from an EMBL/GenBank/DDBJ whole genome shotgun (WGS) entry which is preliminary data.</text>
</comment>
<sequence length="288" mass="32099">MAIHKPVLLQEVLAFLQVKKGGRYIDATLGEGGHAKEIINLGGVVLGIEQDPKILEEAKRNLGNKTLLVGGNFRRIDEIAKEYQFTEVDGILMDLGISSWHLEESGRGFTFQKEEPLDMRADPTLQVTAADLLNGLTKHELERLIRQFGEEERAGELVRALVRARSLRPFKTTGDLLEVVATVKGSRGREKLHPATKIFQALRIAVNDEIENLRSALPRAFGILGKGGTLVVISFHSLEDREVKRFFALRGKEGLGEILTEKPVQPTSQEVSQNPRSRSARLRALQKR</sequence>
<feature type="binding site" evidence="6">
    <location>
        <begin position="32"/>
        <end position="34"/>
    </location>
    <ligand>
        <name>S-adenosyl-L-methionine</name>
        <dbReference type="ChEBI" id="CHEBI:59789"/>
    </ligand>
</feature>
<comment type="subcellular location">
    <subcellularLocation>
        <location evidence="6">Cytoplasm</location>
    </subcellularLocation>
</comment>
<dbReference type="GO" id="GO:0005737">
    <property type="term" value="C:cytoplasm"/>
    <property type="evidence" value="ECO:0007669"/>
    <property type="project" value="UniProtKB-SubCell"/>
</dbReference>
<feature type="compositionally biased region" description="Polar residues" evidence="7">
    <location>
        <begin position="265"/>
        <end position="277"/>
    </location>
</feature>
<dbReference type="Gene3D" id="1.10.150.170">
    <property type="entry name" value="Putative methyltransferase TM0872, insert domain"/>
    <property type="match status" value="1"/>
</dbReference>
<evidence type="ECO:0000256" key="2">
    <source>
        <dbReference type="ARBA" id="ARBA00022552"/>
    </source>
</evidence>
<feature type="compositionally biased region" description="Basic residues" evidence="7">
    <location>
        <begin position="278"/>
        <end position="288"/>
    </location>
</feature>
<dbReference type="Pfam" id="PF01795">
    <property type="entry name" value="Methyltransf_5"/>
    <property type="match status" value="1"/>
</dbReference>
<keyword evidence="3 6" id="KW-0489">Methyltransferase</keyword>
<dbReference type="PIRSF" id="PIRSF004486">
    <property type="entry name" value="MraW"/>
    <property type="match status" value="1"/>
</dbReference>
<keyword evidence="6" id="KW-0963">Cytoplasm</keyword>
<dbReference type="PANTHER" id="PTHR11265">
    <property type="entry name" value="S-ADENOSYL-METHYLTRANSFERASE MRAW"/>
    <property type="match status" value="1"/>
</dbReference>
<dbReference type="GO" id="GO:0071424">
    <property type="term" value="F:rRNA (cytosine-N4-)-methyltransferase activity"/>
    <property type="evidence" value="ECO:0007669"/>
    <property type="project" value="UniProtKB-UniRule"/>
</dbReference>
<protein>
    <recommendedName>
        <fullName evidence="6">Ribosomal RNA small subunit methyltransferase H</fullName>
        <ecNumber evidence="6">2.1.1.199</ecNumber>
    </recommendedName>
    <alternativeName>
        <fullName evidence="6">16S rRNA m(4)C1402 methyltransferase</fullName>
    </alternativeName>
    <alternativeName>
        <fullName evidence="6">rRNA (cytosine-N(4)-)-methyltransferase RsmH</fullName>
    </alternativeName>
</protein>
<dbReference type="PATRIC" id="fig|1618342.3.peg.416"/>
<dbReference type="STRING" id="1618342.UY40_C0011G0003"/>
<feature type="binding site" evidence="6">
    <location>
        <position position="49"/>
    </location>
    <ligand>
        <name>S-adenosyl-L-methionine</name>
        <dbReference type="ChEBI" id="CHEBI:59789"/>
    </ligand>
</feature>
<dbReference type="SUPFAM" id="SSF53335">
    <property type="entry name" value="S-adenosyl-L-methionine-dependent methyltransferases"/>
    <property type="match status" value="1"/>
</dbReference>
<dbReference type="GO" id="GO:0070475">
    <property type="term" value="P:rRNA base methylation"/>
    <property type="evidence" value="ECO:0007669"/>
    <property type="project" value="UniProtKB-UniRule"/>
</dbReference>
<dbReference type="NCBIfam" id="TIGR00006">
    <property type="entry name" value="16S rRNA (cytosine(1402)-N(4))-methyltransferase RsmH"/>
    <property type="match status" value="1"/>
</dbReference>
<evidence type="ECO:0000256" key="3">
    <source>
        <dbReference type="ARBA" id="ARBA00022603"/>
    </source>
</evidence>
<proteinExistence type="inferred from homology"/>
<dbReference type="AlphaFoldDB" id="A0A0G1VHI9"/>
<evidence type="ECO:0000256" key="7">
    <source>
        <dbReference type="SAM" id="MobiDB-lite"/>
    </source>
</evidence>
<gene>
    <name evidence="6" type="primary">rsmH</name>
    <name evidence="8" type="ORF">UY40_C0011G0003</name>
</gene>
<evidence type="ECO:0000256" key="4">
    <source>
        <dbReference type="ARBA" id="ARBA00022679"/>
    </source>
</evidence>
<comment type="function">
    <text evidence="6">Specifically methylates the N4 position of cytidine in position 1402 (C1402) of 16S rRNA.</text>
</comment>
<evidence type="ECO:0000256" key="1">
    <source>
        <dbReference type="ARBA" id="ARBA00010396"/>
    </source>
</evidence>
<comment type="catalytic activity">
    <reaction evidence="6">
        <text>cytidine(1402) in 16S rRNA + S-adenosyl-L-methionine = N(4)-methylcytidine(1402) in 16S rRNA + S-adenosyl-L-homocysteine + H(+)</text>
        <dbReference type="Rhea" id="RHEA:42928"/>
        <dbReference type="Rhea" id="RHEA-COMP:10286"/>
        <dbReference type="Rhea" id="RHEA-COMP:10287"/>
        <dbReference type="ChEBI" id="CHEBI:15378"/>
        <dbReference type="ChEBI" id="CHEBI:57856"/>
        <dbReference type="ChEBI" id="CHEBI:59789"/>
        <dbReference type="ChEBI" id="CHEBI:74506"/>
        <dbReference type="ChEBI" id="CHEBI:82748"/>
        <dbReference type="EC" id="2.1.1.199"/>
    </reaction>
</comment>
<evidence type="ECO:0000313" key="8">
    <source>
        <dbReference type="EMBL" id="KKW05695.1"/>
    </source>
</evidence>
<dbReference type="Gene3D" id="3.40.50.150">
    <property type="entry name" value="Vaccinia Virus protein VP39"/>
    <property type="match status" value="1"/>
</dbReference>
<feature type="region of interest" description="Disordered" evidence="7">
    <location>
        <begin position="261"/>
        <end position="288"/>
    </location>
</feature>
<feature type="binding site" evidence="6">
    <location>
        <position position="73"/>
    </location>
    <ligand>
        <name>S-adenosyl-L-methionine</name>
        <dbReference type="ChEBI" id="CHEBI:59789"/>
    </ligand>
</feature>
<name>A0A0G1VHI9_9BACT</name>
<dbReference type="SUPFAM" id="SSF81799">
    <property type="entry name" value="Putative methyltransferase TM0872, insert domain"/>
    <property type="match status" value="1"/>
</dbReference>
<accession>A0A0G1VHI9</accession>
<reference evidence="8 9" key="1">
    <citation type="journal article" date="2015" name="Nature">
        <title>rRNA introns, odd ribosomes, and small enigmatic genomes across a large radiation of phyla.</title>
        <authorList>
            <person name="Brown C.T."/>
            <person name="Hug L.A."/>
            <person name="Thomas B.C."/>
            <person name="Sharon I."/>
            <person name="Castelle C.J."/>
            <person name="Singh A."/>
            <person name="Wilkins M.J."/>
            <person name="Williams K.H."/>
            <person name="Banfield J.F."/>
        </authorList>
    </citation>
    <scope>NUCLEOTIDE SEQUENCE [LARGE SCALE GENOMIC DNA]</scope>
</reference>
<evidence type="ECO:0000256" key="6">
    <source>
        <dbReference type="HAMAP-Rule" id="MF_01007"/>
    </source>
</evidence>
<dbReference type="Proteomes" id="UP000034119">
    <property type="component" value="Unassembled WGS sequence"/>
</dbReference>
<keyword evidence="5 6" id="KW-0949">S-adenosyl-L-methionine</keyword>
<dbReference type="PANTHER" id="PTHR11265:SF0">
    <property type="entry name" value="12S RRNA N4-METHYLCYTIDINE METHYLTRANSFERASE"/>
    <property type="match status" value="1"/>
</dbReference>
<evidence type="ECO:0000256" key="5">
    <source>
        <dbReference type="ARBA" id="ARBA00022691"/>
    </source>
</evidence>
<organism evidence="8 9">
    <name type="scientific">candidate division CPR1 bacterium GW2011_GWC1_49_13</name>
    <dbReference type="NCBI Taxonomy" id="1618342"/>
    <lineage>
        <taxon>Bacteria</taxon>
        <taxon>candidate division CPR1</taxon>
    </lineage>
</organism>
<feature type="binding site" evidence="6">
    <location>
        <position position="101"/>
    </location>
    <ligand>
        <name>S-adenosyl-L-methionine</name>
        <dbReference type="ChEBI" id="CHEBI:59789"/>
    </ligand>
</feature>
<comment type="similarity">
    <text evidence="1 6">Belongs to the methyltransferase superfamily. RsmH family.</text>
</comment>